<dbReference type="Gene3D" id="3.30.750.24">
    <property type="entry name" value="STAS domain"/>
    <property type="match status" value="1"/>
</dbReference>
<organism evidence="4 5">
    <name type="scientific">Aeromonas hydrophila</name>
    <dbReference type="NCBI Taxonomy" id="644"/>
    <lineage>
        <taxon>Bacteria</taxon>
        <taxon>Pseudomonadati</taxon>
        <taxon>Pseudomonadota</taxon>
        <taxon>Gammaproteobacteria</taxon>
        <taxon>Aeromonadales</taxon>
        <taxon>Aeromonadaceae</taxon>
        <taxon>Aeromonas</taxon>
    </lineage>
</organism>
<dbReference type="InterPro" id="IPR000700">
    <property type="entry name" value="PAS-assoc_C"/>
</dbReference>
<feature type="domain" description="PAC" evidence="2">
    <location>
        <begin position="147"/>
        <end position="199"/>
    </location>
</feature>
<dbReference type="SMART" id="SM00086">
    <property type="entry name" value="PAC"/>
    <property type="match status" value="2"/>
</dbReference>
<evidence type="ECO:0000259" key="3">
    <source>
        <dbReference type="PROSITE" id="PS50801"/>
    </source>
</evidence>
<dbReference type="SUPFAM" id="SSF52091">
    <property type="entry name" value="SpoIIaa-like"/>
    <property type="match status" value="1"/>
</dbReference>
<accession>A0ABD7G5I0</accession>
<dbReference type="InterPro" id="IPR000014">
    <property type="entry name" value="PAS"/>
</dbReference>
<dbReference type="InterPro" id="IPR051932">
    <property type="entry name" value="Bact_StressResp_Reg"/>
</dbReference>
<evidence type="ECO:0000256" key="1">
    <source>
        <dbReference type="SAM" id="Coils"/>
    </source>
</evidence>
<dbReference type="InterPro" id="IPR013655">
    <property type="entry name" value="PAS_fold_3"/>
</dbReference>
<feature type="domain" description="PAC" evidence="2">
    <location>
        <begin position="269"/>
        <end position="321"/>
    </location>
</feature>
<feature type="coiled-coil region" evidence="1">
    <location>
        <begin position="309"/>
        <end position="343"/>
    </location>
</feature>
<gene>
    <name evidence="4" type="ORF">C6C11_15880</name>
</gene>
<evidence type="ECO:0000313" key="4">
    <source>
        <dbReference type="EMBL" id="RCF47825.1"/>
    </source>
</evidence>
<evidence type="ECO:0000313" key="5">
    <source>
        <dbReference type="Proteomes" id="UP000253075"/>
    </source>
</evidence>
<dbReference type="PANTHER" id="PTHR33745">
    <property type="entry name" value="RSBT ANTAGONIST PROTEIN RSBS-RELATED"/>
    <property type="match status" value="1"/>
</dbReference>
<dbReference type="AlphaFoldDB" id="A0ABD7G5I0"/>
<dbReference type="InterPro" id="IPR036513">
    <property type="entry name" value="STAS_dom_sf"/>
</dbReference>
<evidence type="ECO:0000259" key="2">
    <source>
        <dbReference type="PROSITE" id="PS50113"/>
    </source>
</evidence>
<dbReference type="CDD" id="cd00130">
    <property type="entry name" value="PAS"/>
    <property type="match status" value="2"/>
</dbReference>
<reference evidence="4 5" key="1">
    <citation type="journal article" date="2018" name="PLoS ONE">
        <title>Phenotypic characterization and whole genome analysis of extended-spectrum beta-lactamase-producing bacteria isolated from dogs in Germany.</title>
        <authorList>
            <person name="Boehmer T."/>
            <person name="Vogler A.J."/>
            <person name="Thomas A."/>
            <person name="Sauer S."/>
            <person name="Hergenroether M."/>
            <person name="Straubinger R.K."/>
            <person name="Birdsell D."/>
            <person name="Keim P."/>
            <person name="Sahl J.W."/>
            <person name="Williamson C.H."/>
            <person name="Riehm J.M."/>
        </authorList>
    </citation>
    <scope>NUCLEOTIDE SEQUENCE [LARGE SCALE GENOMIC DNA]</scope>
    <source>
        <strain evidence="4 5">AFG_SD03_1510_Ahy_093</strain>
    </source>
</reference>
<dbReference type="InterPro" id="IPR002645">
    <property type="entry name" value="STAS_dom"/>
</dbReference>
<dbReference type="PROSITE" id="PS50801">
    <property type="entry name" value="STAS"/>
    <property type="match status" value="1"/>
</dbReference>
<dbReference type="SMART" id="SM00091">
    <property type="entry name" value="PAS"/>
    <property type="match status" value="2"/>
</dbReference>
<dbReference type="Pfam" id="PF08447">
    <property type="entry name" value="PAS_3"/>
    <property type="match status" value="1"/>
</dbReference>
<comment type="caution">
    <text evidence="4">The sequence shown here is derived from an EMBL/GenBank/DDBJ whole genome shotgun (WGS) entry which is preliminary data.</text>
</comment>
<dbReference type="Pfam" id="PF13426">
    <property type="entry name" value="PAS_9"/>
    <property type="match status" value="1"/>
</dbReference>
<dbReference type="EMBL" id="PUTQ01000023">
    <property type="protein sequence ID" value="RCF47825.1"/>
    <property type="molecule type" value="Genomic_DNA"/>
</dbReference>
<dbReference type="Gene3D" id="3.30.450.20">
    <property type="entry name" value="PAS domain"/>
    <property type="match status" value="2"/>
</dbReference>
<dbReference type="Proteomes" id="UP000253075">
    <property type="component" value="Unassembled WGS sequence"/>
</dbReference>
<proteinExistence type="predicted"/>
<name>A0ABD7G5I0_AERHY</name>
<protein>
    <submittedName>
        <fullName evidence="4">Chemotaxis protein</fullName>
    </submittedName>
</protein>
<dbReference type="NCBIfam" id="TIGR00229">
    <property type="entry name" value="sensory_box"/>
    <property type="match status" value="2"/>
</dbReference>
<feature type="domain" description="STAS" evidence="3">
    <location>
        <begin position="344"/>
        <end position="455"/>
    </location>
</feature>
<dbReference type="CDD" id="cd07041">
    <property type="entry name" value="STAS_RsbR_RsbS_like"/>
    <property type="match status" value="1"/>
</dbReference>
<dbReference type="InterPro" id="IPR035965">
    <property type="entry name" value="PAS-like_dom_sf"/>
</dbReference>
<dbReference type="PANTHER" id="PTHR33745:SF1">
    <property type="entry name" value="RSBT ANTAGONIST PROTEIN RSBS"/>
    <property type="match status" value="1"/>
</dbReference>
<reference evidence="5" key="2">
    <citation type="submission" date="2018-02" db="EMBL/GenBank/DDBJ databases">
        <title>Phenotypic characterization and whole genome analysis of multidrug-resistant, extended-spectrum beta-lactamase-producing bacteria isolated from dogs in Germany.</title>
        <authorList>
            <person name="Williamson C."/>
        </authorList>
    </citation>
    <scope>NUCLEOTIDE SEQUENCE [LARGE SCALE GENOMIC DNA]</scope>
    <source>
        <strain evidence="5">AFG_SD03_1510_Ahy_093</strain>
    </source>
</reference>
<dbReference type="SUPFAM" id="SSF55785">
    <property type="entry name" value="PYP-like sensor domain (PAS domain)"/>
    <property type="match status" value="2"/>
</dbReference>
<sequence>MRVVAIQEVHDELPRPKAHLPAGSFDTSCPPLSPRWAITAVRLLMTFKSIVPFIGDAMDVHTAAAHSNTVTPASPQARLEAVDQLMARLELAPDGLILDANPRFLAIMGYQLAELKGQHYSMLLPAEAEESADEAARWQALRAGQAQEGEFHRLDRQGRDIWLRGSCSPQLDEQGALVQVIEYTMDLTEQKQLNANFEGQLNALSRVMGKVEFSLDGIILDANARFLETVGYQLEELKGQHHRLLVDPDYAQSADYRSFWETLRRGEFLAGEFCRIGKQGEEIWIQGSYNPVLDLTGKPSKIVKFATDITAQVAQHRQLKRAMEEAEEAARVREELHKSLQEMSTPVTPIWDGILLLPLVGIIDSMRTADVMNKSLTKIAETRARVFVLDIAGVATVDTGVANQLIKITKATQFMGCEAIISGVSPAIARTMVELGVSVGDIRTTATLRDAFEIALKRVGSTL</sequence>
<dbReference type="Pfam" id="PF01740">
    <property type="entry name" value="STAS"/>
    <property type="match status" value="1"/>
</dbReference>
<keyword evidence="1" id="KW-0175">Coiled coil</keyword>
<dbReference type="PROSITE" id="PS50113">
    <property type="entry name" value="PAC"/>
    <property type="match status" value="2"/>
</dbReference>
<dbReference type="InterPro" id="IPR001610">
    <property type="entry name" value="PAC"/>
</dbReference>